<gene>
    <name evidence="16" type="ORF">NQ314_011305</name>
</gene>
<dbReference type="GO" id="GO:0008061">
    <property type="term" value="F:chitin binding"/>
    <property type="evidence" value="ECO:0007669"/>
    <property type="project" value="UniProtKB-KW"/>
</dbReference>
<evidence type="ECO:0000313" key="17">
    <source>
        <dbReference type="Proteomes" id="UP001162156"/>
    </source>
</evidence>
<dbReference type="PANTHER" id="PTHR11177:SF359">
    <property type="entry name" value="CHITINASE 10-RELATED"/>
    <property type="match status" value="1"/>
</dbReference>
<comment type="similarity">
    <text evidence="2">Belongs to the glycosyl hydrolase 18 family. Chitinase class II subfamily.</text>
</comment>
<evidence type="ECO:0000256" key="8">
    <source>
        <dbReference type="ARBA" id="ARBA00023157"/>
    </source>
</evidence>
<evidence type="ECO:0000256" key="2">
    <source>
        <dbReference type="ARBA" id="ARBA00009121"/>
    </source>
</evidence>
<dbReference type="InterPro" id="IPR036508">
    <property type="entry name" value="Chitin-bd_dom_sf"/>
</dbReference>
<evidence type="ECO:0000256" key="13">
    <source>
        <dbReference type="SAM" id="MobiDB-lite"/>
    </source>
</evidence>
<dbReference type="InterPro" id="IPR017853">
    <property type="entry name" value="GH"/>
</dbReference>
<proteinExistence type="inferred from homology"/>
<dbReference type="EC" id="3.2.1.14" evidence="3"/>
<evidence type="ECO:0000256" key="7">
    <source>
        <dbReference type="ARBA" id="ARBA00023024"/>
    </source>
</evidence>
<dbReference type="InterPro" id="IPR002557">
    <property type="entry name" value="Chitin-bd_dom"/>
</dbReference>
<keyword evidence="4" id="KW-0147">Chitin-binding</keyword>
<evidence type="ECO:0000256" key="1">
    <source>
        <dbReference type="ARBA" id="ARBA00000822"/>
    </source>
</evidence>
<feature type="compositionally biased region" description="Acidic residues" evidence="13">
    <location>
        <begin position="35"/>
        <end position="44"/>
    </location>
</feature>
<evidence type="ECO:0000313" key="16">
    <source>
        <dbReference type="EMBL" id="KAJ8938815.1"/>
    </source>
</evidence>
<evidence type="ECO:0000256" key="11">
    <source>
        <dbReference type="ARBA" id="ARBA00023326"/>
    </source>
</evidence>
<name>A0AAV8XK41_9CUCU</name>
<dbReference type="PANTHER" id="PTHR11177">
    <property type="entry name" value="CHITINASE"/>
    <property type="match status" value="1"/>
</dbReference>
<protein>
    <recommendedName>
        <fullName evidence="3">chitinase</fullName>
        <ecNumber evidence="3">3.2.1.14</ecNumber>
    </recommendedName>
</protein>
<feature type="compositionally biased region" description="Low complexity" evidence="13">
    <location>
        <begin position="2125"/>
        <end position="2149"/>
    </location>
</feature>
<dbReference type="InterPro" id="IPR029070">
    <property type="entry name" value="Chitinase_insertion_sf"/>
</dbReference>
<feature type="domain" description="Chitin-binding type-2" evidence="14">
    <location>
        <begin position="1238"/>
        <end position="1292"/>
    </location>
</feature>
<keyword evidence="8" id="KW-1015">Disulfide bond</keyword>
<keyword evidence="10 12" id="KW-0326">Glycosidase</keyword>
<dbReference type="Gene3D" id="3.10.50.10">
    <property type="match status" value="4"/>
</dbReference>
<dbReference type="FunFam" id="3.20.20.80:FF:000007">
    <property type="entry name" value="Acidic mammalian chitinase"/>
    <property type="match status" value="3"/>
</dbReference>
<dbReference type="EMBL" id="JANEYF010003153">
    <property type="protein sequence ID" value="KAJ8938815.1"/>
    <property type="molecule type" value="Genomic_DNA"/>
</dbReference>
<evidence type="ECO:0000256" key="9">
    <source>
        <dbReference type="ARBA" id="ARBA00023277"/>
    </source>
</evidence>
<evidence type="ECO:0000259" key="15">
    <source>
        <dbReference type="PROSITE" id="PS51910"/>
    </source>
</evidence>
<organism evidence="16 17">
    <name type="scientific">Rhamnusium bicolor</name>
    <dbReference type="NCBI Taxonomy" id="1586634"/>
    <lineage>
        <taxon>Eukaryota</taxon>
        <taxon>Metazoa</taxon>
        <taxon>Ecdysozoa</taxon>
        <taxon>Arthropoda</taxon>
        <taxon>Hexapoda</taxon>
        <taxon>Insecta</taxon>
        <taxon>Pterygota</taxon>
        <taxon>Neoptera</taxon>
        <taxon>Endopterygota</taxon>
        <taxon>Coleoptera</taxon>
        <taxon>Polyphaga</taxon>
        <taxon>Cucujiformia</taxon>
        <taxon>Chrysomeloidea</taxon>
        <taxon>Cerambycidae</taxon>
        <taxon>Lepturinae</taxon>
        <taxon>Rhagiini</taxon>
        <taxon>Rhamnusium</taxon>
    </lineage>
</organism>
<keyword evidence="9" id="KW-0119">Carbohydrate metabolism</keyword>
<sequence length="2615" mass="295922">MHYNSLLLIVFKRGKQTTSRLPLRDAVEKRPPPDEPFDPEEDITEPDFNLVSYQNINPSGQLDFPQDSESVNVPNDNDNQNPFNFMPQYVPNPYLYTPSNYIYSGVPQSFYQQQTLYSPVHFFKNIIADYRSAAPYRVDNGYQQLLVSPLVPRGRSLFVDNPFLRNVAQKSDENVENANQKIVCYIEGKAAYRKEPLTFTPEDLNPLACTHVIYAYASIDPHNFNMISNDDEFDIIQGGYRAVTGLKRLNQNLKVLISLGGGREDGSHRFSNLVSNARRRRDFIRSAISFIKQYEFDGMEIHWEYPGAEELGGHVTDKEFLNLFLEELSEIFKQRGWLLVLSAPASRFRIEDGFNPANLGSIVDFVNVQTYDFHRDREPVADHHANLFARPEDSGLNLFLSVDYAVNFWLKKGLPKSQLVVGIPFFGRSFTLQYSNETEIGSTIKGPGKEGFYTQEPGLLAYFELCDMVLNEGWYRSQDGSGSPYIVNGDQWVGYDDSESIRRKVDYVKDRELGGVSVFAADLDDFKGLCGVTPSSINSDQNPPTQPFGTCQSDGFYSDSKNCAAYYVCKNGLTYHLSCGNDLMFNSANGKCDHFNPERCMPGQTLYIPNSLKEVDLILRNDKIKDNKPKVVCYVTNWAFYRKAEGKFVPEHIDQRLCTHVVYAFASLDPEKLLLKEFDPWADLDNNLYERVTSLQDTTILLSLGGWTDSAGDKYSRLVSDGSARRRFVIGAVSFLRRHGFKGLQFDWNYPELRKEFDKQNPPLILAAAISGYKEVIDVAYDLPTLGQSLDFMSVMTYDYHGAWERQTGHVSPLYAGPSDKYPQYNTNFTMEYLVSRGAPREKLLLGIPFYGQTFTLLKNTNYGEGTPSSAPGEAGEYTKQPGMLAYYEICNRIRNQRWIVNKNGASASGPYAYNRDQWVGYEDIESVKAKASYIKAKGFGGAVAWTIDLDDFNNRCCEGSFPLLRSLNRELGLIADIPSRGDCTKPPEPSTPAPPQTTTGVDSGAASSTEHSHGEWTTATTKKTTTSPWWTTTPSPTTTSRKTTTVNPWWTTKPSTSTTTKKPTTPIIWWTEKPSTKPTTRPTTTVAWWTNGSTIVPPPAVVMPEVDTPSKTCEPGQYFPDPSNCNAYYRCVIGELRKQYCAGGLHWNKQKNICDWPKEAKCQSPHTTKTTTAKATTVNILRPEISEQGCTTGTYYPHEHCSQFYICVNQHLVQQNCAPGLSWNAQDGMCDWSYKAYSSCDGNTFAPLPGDCSQYLHCLWGKYEIFQCAPGLHWNNEKKICDWPKTAECSEETDNTIVDIETSSKPNITASYPSNKPTTPQWKPPTTTTSSPEWKPPSTTESSGNEWEWHPPIPPTSEKPPLSEPLKPFSGYYKIVCYFTNWAWYRKGSGKYLPEDIDENLCTHIVYGFAVLDYSNHVIKAHDSWADFDNQFYKRVTEYKSKGVKVSIAIGGWNDSQGDKYSKLVNNPAARKRFIEHVLKFLEKYNFDGLDLDWEYPKCWQVDCKKGPDSDKQAFAAFVTELKQAFRPKGYLLSAAVSPSKTVIDAGYDVPVLAENLDWVAVMTYDFHGQWDKQTGHVAPLFYHPEDEVAFYNSNFSINYWISEGVPRRKIIMGMPLYGQSFRLEKESEHGLNAKAPGPGEAGPYTRAAGFLAYYEICDNIKNKGWTVIQDPKRRMGPYAYKGNQWVSFDDKEMITLKSQYIRKMDIGGGMIWALDLDDFKNKCGEGRHPLLTIIRNVLADPGTGQQEPIPPIEEEPERPPVGEPEAVENEDEDIPMPPKVDQSTLTPIPSQTTTAQALIDPNSEFKVVCYFTNWAWYRQGKGKYVPSDIDPDLCTHIIYGFAVLNGDELIIKPHDSWADFDNKFYEKVTAFKAKGIKVLIAIGGWNDSAGDKYSKLVNNPSARRRFVAHVVDFIETNNFDGLDLDWEYPKCWQVDCNKGPSSDKPAFAELVKELYDVFQPKGWLLSAAVSPSKRVIDAGYDVPSLSRYLDWIAVMCYDYHGQWDKVTGHVAPMYAHPDDIDDTFNTICTNVIKKGWQVVRDRKGRIGPYAYLRDQWVSFDDIGMIRHKSEYIRAMGLGGGMIWALDLDDFKNLCGCEEYPLLRTINRVLRNYAKPAPKCVLGKPQTPTKKPTYKPTTKKPVTQKPTTESPYEPQEPENIHPHPQTCDGRLFLPHDTNCNQYYLCNQGQLQLQSCPADLYWNNDHCDWPENTQCHPDGSTTAPFDTTTELYEPPSSGTTEGTYLPPIETTSKPSYPGTGTDQNVDTDLCTHINYGFAVLDSNSLTIKPHDSWADIDNEFYKKLTEYRSRGIKVLIAIGGWNDSLGNKYSRLVNDQQSRAKFIMNVVQFIEKWNFDGLDLDWEYPKCWQVDCNKGPDSDKQGFAALVQELSEVFKPKGLLLSSAVSPSKAVIDAGYDVPTLSKYFDWIAVMTYDFHGHWDKQTGHVAPLYYYPGDTYDYFNANFSLHYWIEKGAPAKKLIMGMPLYGQSFSLANDGDRDLNSKSYGPGEAGEFTRAGGFLAFYEICDRVKRKGWTVTRDPLGRIGPYAYMDNQWVSYDDISEIKKEDLGLGGGMIWALDLDDFRNRCGCGRHPLLKTMNRILRGISSDISLQNCT</sequence>
<dbReference type="InterPro" id="IPR001579">
    <property type="entry name" value="Glyco_hydro_18_chit_AS"/>
</dbReference>
<dbReference type="FunFam" id="2.170.140.10:FF:000004">
    <property type="entry name" value="Chitinase 5"/>
    <property type="match status" value="2"/>
</dbReference>
<dbReference type="GO" id="GO:0008843">
    <property type="term" value="F:endochitinase activity"/>
    <property type="evidence" value="ECO:0007669"/>
    <property type="project" value="UniProtKB-EC"/>
</dbReference>
<feature type="domain" description="GH18" evidence="15">
    <location>
        <begin position="1807"/>
        <end position="2114"/>
    </location>
</feature>
<feature type="region of interest" description="Disordered" evidence="13">
    <location>
        <begin position="1299"/>
        <end position="1362"/>
    </location>
</feature>
<feature type="compositionally biased region" description="Acidic residues" evidence="13">
    <location>
        <begin position="1767"/>
        <end position="1776"/>
    </location>
</feature>
<keyword evidence="7" id="KW-0146">Chitin degradation</keyword>
<dbReference type="Gene3D" id="2.170.140.10">
    <property type="entry name" value="Chitin binding domain"/>
    <property type="match status" value="3"/>
</dbReference>
<keyword evidence="5" id="KW-0732">Signal</keyword>
<feature type="domain" description="GH18" evidence="15">
    <location>
        <begin position="2239"/>
        <end position="2605"/>
    </location>
</feature>
<evidence type="ECO:0000256" key="3">
    <source>
        <dbReference type="ARBA" id="ARBA00012729"/>
    </source>
</evidence>
<evidence type="ECO:0000256" key="4">
    <source>
        <dbReference type="ARBA" id="ARBA00022669"/>
    </source>
</evidence>
<evidence type="ECO:0000256" key="5">
    <source>
        <dbReference type="ARBA" id="ARBA00022729"/>
    </source>
</evidence>
<feature type="compositionally biased region" description="Pro residues" evidence="13">
    <location>
        <begin position="987"/>
        <end position="996"/>
    </location>
</feature>
<dbReference type="PROSITE" id="PS01095">
    <property type="entry name" value="GH18_1"/>
    <property type="match status" value="3"/>
</dbReference>
<feature type="region of interest" description="Disordered" evidence="13">
    <location>
        <begin position="2122"/>
        <end position="2168"/>
    </location>
</feature>
<dbReference type="InterPro" id="IPR001223">
    <property type="entry name" value="Glyco_hydro18_cat"/>
</dbReference>
<evidence type="ECO:0000259" key="14">
    <source>
        <dbReference type="PROSITE" id="PS50940"/>
    </source>
</evidence>
<keyword evidence="6 12" id="KW-0378">Hydrolase</keyword>
<keyword evidence="11" id="KW-0624">Polysaccharide degradation</keyword>
<feature type="domain" description="GH18" evidence="15">
    <location>
        <begin position="180"/>
        <end position="975"/>
    </location>
</feature>
<dbReference type="InterPro" id="IPR011583">
    <property type="entry name" value="Chitinase_II/V-like_cat"/>
</dbReference>
<dbReference type="GO" id="GO:0006032">
    <property type="term" value="P:chitin catabolic process"/>
    <property type="evidence" value="ECO:0007669"/>
    <property type="project" value="UniProtKB-KW"/>
</dbReference>
<dbReference type="SMART" id="SM00636">
    <property type="entry name" value="Glyco_18"/>
    <property type="match status" value="5"/>
</dbReference>
<dbReference type="Proteomes" id="UP001162156">
    <property type="component" value="Unassembled WGS sequence"/>
</dbReference>
<dbReference type="CDD" id="cd02872">
    <property type="entry name" value="GH18_chitolectin_chitotriosidase"/>
    <property type="match status" value="2"/>
</dbReference>
<accession>A0AAV8XK41</accession>
<feature type="compositionally biased region" description="Polar residues" evidence="13">
    <location>
        <begin position="2249"/>
        <end position="2259"/>
    </location>
</feature>
<dbReference type="SUPFAM" id="SSF51445">
    <property type="entry name" value="(Trans)glycosidases"/>
    <property type="match status" value="5"/>
</dbReference>
<dbReference type="GO" id="GO:0005576">
    <property type="term" value="C:extracellular region"/>
    <property type="evidence" value="ECO:0007669"/>
    <property type="project" value="InterPro"/>
</dbReference>
<dbReference type="FunFam" id="3.20.20.80:FF:000048">
    <property type="entry name" value="Brain chitinase and chia"/>
    <property type="match status" value="2"/>
</dbReference>
<dbReference type="Gene3D" id="3.20.20.80">
    <property type="entry name" value="Glycosidases"/>
    <property type="match status" value="6"/>
</dbReference>
<feature type="domain" description="Chitin-binding type-2" evidence="14">
    <location>
        <begin position="548"/>
        <end position="602"/>
    </location>
</feature>
<dbReference type="PROSITE" id="PS51910">
    <property type="entry name" value="GH18_2"/>
    <property type="match status" value="4"/>
</dbReference>
<dbReference type="Pfam" id="PF01607">
    <property type="entry name" value="CBM_14"/>
    <property type="match status" value="5"/>
</dbReference>
<dbReference type="SUPFAM" id="SSF54556">
    <property type="entry name" value="Chitinase insertion domain"/>
    <property type="match status" value="4"/>
</dbReference>
<dbReference type="SUPFAM" id="SSF57625">
    <property type="entry name" value="Invertebrate chitin-binding proteins"/>
    <property type="match status" value="5"/>
</dbReference>
<feature type="compositionally biased region" description="Low complexity" evidence="13">
    <location>
        <begin position="1318"/>
        <end position="1344"/>
    </location>
</feature>
<dbReference type="GO" id="GO:0000272">
    <property type="term" value="P:polysaccharide catabolic process"/>
    <property type="evidence" value="ECO:0007669"/>
    <property type="project" value="UniProtKB-KW"/>
</dbReference>
<feature type="domain" description="Chitin-binding type-2" evidence="14">
    <location>
        <begin position="1188"/>
        <end position="1233"/>
    </location>
</feature>
<feature type="region of interest" description="Disordered" evidence="13">
    <location>
        <begin position="1743"/>
        <end position="1777"/>
    </location>
</feature>
<feature type="compositionally biased region" description="Polar residues" evidence="13">
    <location>
        <begin position="1302"/>
        <end position="1317"/>
    </location>
</feature>
<dbReference type="SMART" id="SM00494">
    <property type="entry name" value="ChtBD2"/>
    <property type="match status" value="5"/>
</dbReference>
<dbReference type="Pfam" id="PF00704">
    <property type="entry name" value="Glyco_hydro_18"/>
    <property type="match status" value="5"/>
</dbReference>
<dbReference type="PROSITE" id="PS50940">
    <property type="entry name" value="CHIT_BIND_II"/>
    <property type="match status" value="5"/>
</dbReference>
<feature type="domain" description="Chitin-binding type-2" evidence="14">
    <location>
        <begin position="1111"/>
        <end position="1165"/>
    </location>
</feature>
<feature type="domain" description="GH18" evidence="15">
    <location>
        <begin position="1374"/>
        <end position="1743"/>
    </location>
</feature>
<feature type="domain" description="Chitin-binding type-2" evidence="14">
    <location>
        <begin position="2165"/>
        <end position="2217"/>
    </location>
</feature>
<evidence type="ECO:0000256" key="6">
    <source>
        <dbReference type="ARBA" id="ARBA00022801"/>
    </source>
</evidence>
<comment type="catalytic activity">
    <reaction evidence="1">
        <text>Random endo-hydrolysis of N-acetyl-beta-D-glucosaminide (1-&gt;4)-beta-linkages in chitin and chitodextrins.</text>
        <dbReference type="EC" id="3.2.1.14"/>
    </reaction>
</comment>
<feature type="compositionally biased region" description="Basic and acidic residues" evidence="13">
    <location>
        <begin position="22"/>
        <end position="33"/>
    </location>
</feature>
<evidence type="ECO:0000256" key="12">
    <source>
        <dbReference type="RuleBase" id="RU000489"/>
    </source>
</evidence>
<feature type="region of interest" description="Disordered" evidence="13">
    <location>
        <begin position="20"/>
        <end position="44"/>
    </location>
</feature>
<dbReference type="InterPro" id="IPR050314">
    <property type="entry name" value="Glycosyl_Hydrlase_18"/>
</dbReference>
<feature type="compositionally biased region" description="Low complexity" evidence="13">
    <location>
        <begin position="1017"/>
        <end position="1064"/>
    </location>
</feature>
<evidence type="ECO:0000256" key="10">
    <source>
        <dbReference type="ARBA" id="ARBA00023295"/>
    </source>
</evidence>
<reference evidence="16" key="1">
    <citation type="journal article" date="2023" name="Insect Mol. Biol.">
        <title>Genome sequencing provides insights into the evolution of gene families encoding plant cell wall-degrading enzymes in longhorned beetles.</title>
        <authorList>
            <person name="Shin N.R."/>
            <person name="Okamura Y."/>
            <person name="Kirsch R."/>
            <person name="Pauchet Y."/>
        </authorList>
    </citation>
    <scope>NUCLEOTIDE SEQUENCE</scope>
    <source>
        <strain evidence="16">RBIC_L_NR</strain>
    </source>
</reference>
<feature type="region of interest" description="Disordered" evidence="13">
    <location>
        <begin position="2233"/>
        <end position="2259"/>
    </location>
</feature>
<feature type="region of interest" description="Disordered" evidence="13">
    <location>
        <begin position="979"/>
        <end position="1064"/>
    </location>
</feature>
<feature type="compositionally biased region" description="Polar residues" evidence="13">
    <location>
        <begin position="2233"/>
        <end position="2242"/>
    </location>
</feature>
<comment type="caution">
    <text evidence="16">The sequence shown here is derived from an EMBL/GenBank/DDBJ whole genome shotgun (WGS) entry which is preliminary data.</text>
</comment>
<keyword evidence="17" id="KW-1185">Reference proteome</keyword>
<dbReference type="FunFam" id="3.10.50.10:FF:000004">
    <property type="entry name" value="Chitinase 5"/>
    <property type="match status" value="1"/>
</dbReference>
<dbReference type="FunFam" id="3.10.50.10:FF:000001">
    <property type="entry name" value="Chitinase 3-like 1"/>
    <property type="match status" value="3"/>
</dbReference>